<evidence type="ECO:0000259" key="2">
    <source>
        <dbReference type="Pfam" id="PF01494"/>
    </source>
</evidence>
<accession>A0A561VBM2</accession>
<evidence type="ECO:0000313" key="3">
    <source>
        <dbReference type="EMBL" id="TWG09023.1"/>
    </source>
</evidence>
<evidence type="ECO:0000256" key="1">
    <source>
        <dbReference type="ARBA" id="ARBA00023002"/>
    </source>
</evidence>
<proteinExistence type="predicted"/>
<organism evidence="3 4">
    <name type="scientific">Saccharopolyspora dendranthemae</name>
    <dbReference type="NCBI Taxonomy" id="1181886"/>
    <lineage>
        <taxon>Bacteria</taxon>
        <taxon>Bacillati</taxon>
        <taxon>Actinomycetota</taxon>
        <taxon>Actinomycetes</taxon>
        <taxon>Pseudonocardiales</taxon>
        <taxon>Pseudonocardiaceae</taxon>
        <taxon>Saccharopolyspora</taxon>
    </lineage>
</organism>
<dbReference type="Pfam" id="PF01494">
    <property type="entry name" value="FAD_binding_3"/>
    <property type="match status" value="1"/>
</dbReference>
<protein>
    <submittedName>
        <fullName evidence="3">2-polyprenyl-6-methoxyphenol hydroxylase-like FAD-dependent oxidoreductase</fullName>
    </submittedName>
</protein>
<dbReference type="Gene3D" id="3.50.50.60">
    <property type="entry name" value="FAD/NAD(P)-binding domain"/>
    <property type="match status" value="2"/>
</dbReference>
<dbReference type="PANTHER" id="PTHR43476:SF5">
    <property type="entry name" value="FAD-DEPENDENT MONOOXYGENASE"/>
    <property type="match status" value="1"/>
</dbReference>
<dbReference type="PRINTS" id="PR00420">
    <property type="entry name" value="RNGMNOXGNASE"/>
</dbReference>
<dbReference type="NCBIfam" id="NF004833">
    <property type="entry name" value="PRK06185.1-1"/>
    <property type="match status" value="1"/>
</dbReference>
<dbReference type="EMBL" id="VIWX01000001">
    <property type="protein sequence ID" value="TWG09023.1"/>
    <property type="molecule type" value="Genomic_DNA"/>
</dbReference>
<reference evidence="3 4" key="1">
    <citation type="submission" date="2019-06" db="EMBL/GenBank/DDBJ databases">
        <title>Sequencing the genomes of 1000 actinobacteria strains.</title>
        <authorList>
            <person name="Klenk H.-P."/>
        </authorList>
    </citation>
    <scope>NUCLEOTIDE SEQUENCE [LARGE SCALE GENOMIC DNA]</scope>
    <source>
        <strain evidence="3 4">DSM 46699</strain>
    </source>
</reference>
<dbReference type="InterPro" id="IPR036188">
    <property type="entry name" value="FAD/NAD-bd_sf"/>
</dbReference>
<dbReference type="OrthoDB" id="9791689at2"/>
<name>A0A561VBM2_9PSEU</name>
<dbReference type="AlphaFoldDB" id="A0A561VBM2"/>
<dbReference type="GO" id="GO:0016491">
    <property type="term" value="F:oxidoreductase activity"/>
    <property type="evidence" value="ECO:0007669"/>
    <property type="project" value="UniProtKB-KW"/>
</dbReference>
<dbReference type="SUPFAM" id="SSF51905">
    <property type="entry name" value="FAD/NAD(P)-binding domain"/>
    <property type="match status" value="1"/>
</dbReference>
<keyword evidence="4" id="KW-1185">Reference proteome</keyword>
<dbReference type="InterPro" id="IPR002938">
    <property type="entry name" value="FAD-bd"/>
</dbReference>
<sequence>MERTTCCIVGGGPAGMVLGLLLARSGVEVTVLEKHGDFLRDFRGDTVHPTTLQLLDQIGLADRFEQIPQSRITKIQLPLGPDGDLFTVGDFSLLPIKRNYIAMVPQWDLLDMLAEEGKSEPGFTLRMNTEATELIREGGRVRGVRYRTASGETGELHATITVACDGRKSFARELPELGLQDFPTPMDVRWFRLPRQPEDPEGLVGMLRKRAFQVLIDRRDYFQVASIIHKGSDGEGRTGPIEDFNAQLRQEIPWLGDRELVRSWDDVKLLHVTLDRLRKWHVPGLLCIGDAAHAMSPVGGIGINLAVQDAVATARHLAGPLREGRLRRAHVAAVQRRRWLTTVLIQGFQRVIHDNVVGPALRGEIDLGDSARLPLPIRLISRLPFLRRVPPYLLAFGAVREKPPKEARR</sequence>
<keyword evidence="1" id="KW-0560">Oxidoreductase</keyword>
<dbReference type="PANTHER" id="PTHR43476">
    <property type="entry name" value="3-(3-HYDROXY-PHENYL)PROPIONATE/3-HYDROXYCINNAMIC ACID HYDROXYLASE"/>
    <property type="match status" value="1"/>
</dbReference>
<comment type="caution">
    <text evidence="3">The sequence shown here is derived from an EMBL/GenBank/DDBJ whole genome shotgun (WGS) entry which is preliminary data.</text>
</comment>
<evidence type="ECO:0000313" key="4">
    <source>
        <dbReference type="Proteomes" id="UP000316184"/>
    </source>
</evidence>
<feature type="domain" description="FAD-binding" evidence="2">
    <location>
        <begin position="4"/>
        <end position="337"/>
    </location>
</feature>
<dbReference type="Proteomes" id="UP000316184">
    <property type="component" value="Unassembled WGS sequence"/>
</dbReference>
<dbReference type="NCBIfam" id="NF004834">
    <property type="entry name" value="PRK06185.1-3"/>
    <property type="match status" value="1"/>
</dbReference>
<gene>
    <name evidence="3" type="ORF">FHU35_111655</name>
</gene>
<dbReference type="InterPro" id="IPR050631">
    <property type="entry name" value="PheA/TfdB_FAD_monoxygenase"/>
</dbReference>
<dbReference type="RefSeq" id="WP_145737708.1">
    <property type="nucleotide sequence ID" value="NZ_VIWX01000001.1"/>
</dbReference>
<dbReference type="GO" id="GO:0071949">
    <property type="term" value="F:FAD binding"/>
    <property type="evidence" value="ECO:0007669"/>
    <property type="project" value="InterPro"/>
</dbReference>